<dbReference type="OrthoDB" id="9808135at2"/>
<feature type="transmembrane region" description="Helical" evidence="6">
    <location>
        <begin position="431"/>
        <end position="448"/>
    </location>
</feature>
<keyword evidence="6" id="KW-0050">Antiport</keyword>
<evidence type="ECO:0000256" key="4">
    <source>
        <dbReference type="ARBA" id="ARBA00022989"/>
    </source>
</evidence>
<feature type="transmembrane region" description="Helical" evidence="6">
    <location>
        <begin position="211"/>
        <end position="231"/>
    </location>
</feature>
<keyword evidence="6" id="KW-0739">Sodium transport</keyword>
<comment type="similarity">
    <text evidence="6">Belongs to the NhaA Na(+)/H(+) (TC 2.A.33) antiporter family.</text>
</comment>
<dbReference type="Pfam" id="PF06965">
    <property type="entry name" value="Na_H_antiport_1"/>
    <property type="match status" value="1"/>
</dbReference>
<dbReference type="Gene3D" id="1.20.1530.10">
    <property type="entry name" value="Na+/H+ antiporter like domain"/>
    <property type="match status" value="1"/>
</dbReference>
<feature type="transmembrane region" description="Helical" evidence="6">
    <location>
        <begin position="185"/>
        <end position="205"/>
    </location>
</feature>
<keyword evidence="6" id="KW-0813">Transport</keyword>
<dbReference type="PANTHER" id="PTHR30341:SF0">
    <property type="entry name" value="NA(+)_H(+) ANTIPORTER NHAA"/>
    <property type="match status" value="1"/>
</dbReference>
<dbReference type="NCBIfam" id="TIGR00773">
    <property type="entry name" value="NhaA"/>
    <property type="match status" value="1"/>
</dbReference>
<comment type="function">
    <text evidence="6">Na(+)/H(+) antiporter that extrudes sodium in exchange for external protons.</text>
</comment>
<dbReference type="InterPro" id="IPR004670">
    <property type="entry name" value="NhaA"/>
</dbReference>
<feature type="transmembrane region" description="Helical" evidence="6">
    <location>
        <begin position="357"/>
        <end position="378"/>
    </location>
</feature>
<reference evidence="7 8" key="1">
    <citation type="submission" date="2018-12" db="EMBL/GenBank/DDBJ databases">
        <authorList>
            <person name="Feng G."/>
            <person name="Zhu H."/>
        </authorList>
    </citation>
    <scope>NUCLEOTIDE SEQUENCE [LARGE SCALE GENOMIC DNA]</scope>
    <source>
        <strain evidence="7 8">9PBR-2</strain>
    </source>
</reference>
<feature type="transmembrane region" description="Helical" evidence="6">
    <location>
        <begin position="155"/>
        <end position="173"/>
    </location>
</feature>
<dbReference type="EMBL" id="RWIS01000014">
    <property type="protein sequence ID" value="RSK24977.1"/>
    <property type="molecule type" value="Genomic_DNA"/>
</dbReference>
<evidence type="ECO:0000313" key="7">
    <source>
        <dbReference type="EMBL" id="RSK24977.1"/>
    </source>
</evidence>
<evidence type="ECO:0000313" key="8">
    <source>
        <dbReference type="Proteomes" id="UP000280066"/>
    </source>
</evidence>
<organism evidence="7 8">
    <name type="scientific">Hymenobacter metallilatus</name>
    <dbReference type="NCBI Taxonomy" id="2493666"/>
    <lineage>
        <taxon>Bacteria</taxon>
        <taxon>Pseudomonadati</taxon>
        <taxon>Bacteroidota</taxon>
        <taxon>Cytophagia</taxon>
        <taxon>Cytophagales</taxon>
        <taxon>Hymenobacteraceae</taxon>
        <taxon>Hymenobacter</taxon>
    </lineage>
</organism>
<evidence type="ECO:0000256" key="3">
    <source>
        <dbReference type="ARBA" id="ARBA00022692"/>
    </source>
</evidence>
<feature type="transmembrane region" description="Helical" evidence="6">
    <location>
        <begin position="398"/>
        <end position="419"/>
    </location>
</feature>
<evidence type="ECO:0000256" key="5">
    <source>
        <dbReference type="ARBA" id="ARBA00023136"/>
    </source>
</evidence>
<keyword evidence="5 6" id="KW-0472">Membrane</keyword>
<dbReference type="Proteomes" id="UP000280066">
    <property type="component" value="Unassembled WGS sequence"/>
</dbReference>
<protein>
    <recommendedName>
        <fullName evidence="6">Na(+)/H(+) antiporter NhaA</fullName>
    </recommendedName>
    <alternativeName>
        <fullName evidence="6">Sodium/proton antiporter NhaA</fullName>
    </alternativeName>
</protein>
<feature type="transmembrane region" description="Helical" evidence="6">
    <location>
        <begin position="42"/>
        <end position="62"/>
    </location>
</feature>
<dbReference type="GO" id="GO:0006885">
    <property type="term" value="P:regulation of pH"/>
    <property type="evidence" value="ECO:0007669"/>
    <property type="project" value="UniProtKB-UniRule"/>
</dbReference>
<name>A0A3R9M866_9BACT</name>
<keyword evidence="6" id="KW-0406">Ion transport</keyword>
<feature type="transmembrane region" description="Helical" evidence="6">
    <location>
        <begin position="243"/>
        <end position="268"/>
    </location>
</feature>
<dbReference type="HAMAP" id="MF_01844">
    <property type="entry name" value="NhaA"/>
    <property type="match status" value="1"/>
</dbReference>
<comment type="catalytic activity">
    <reaction evidence="6">
        <text>Na(+)(in) + 2 H(+)(out) = Na(+)(out) + 2 H(+)(in)</text>
        <dbReference type="Rhea" id="RHEA:29251"/>
        <dbReference type="ChEBI" id="CHEBI:15378"/>
        <dbReference type="ChEBI" id="CHEBI:29101"/>
    </reaction>
</comment>
<feature type="transmembrane region" description="Helical" evidence="6">
    <location>
        <begin position="327"/>
        <end position="350"/>
    </location>
</feature>
<gene>
    <name evidence="6 7" type="primary">nhaA</name>
    <name evidence="7" type="ORF">EI290_18305</name>
</gene>
<keyword evidence="3 6" id="KW-0812">Transmembrane</keyword>
<evidence type="ECO:0000256" key="2">
    <source>
        <dbReference type="ARBA" id="ARBA00022475"/>
    </source>
</evidence>
<evidence type="ECO:0000256" key="6">
    <source>
        <dbReference type="HAMAP-Rule" id="MF_01844"/>
    </source>
</evidence>
<accession>A0A3R9M866</accession>
<feature type="transmembrane region" description="Helical" evidence="6">
    <location>
        <begin position="128"/>
        <end position="149"/>
    </location>
</feature>
<proteinExistence type="inferred from homology"/>
<keyword evidence="2 6" id="KW-1003">Cell membrane</keyword>
<dbReference type="PANTHER" id="PTHR30341">
    <property type="entry name" value="SODIUM ION/PROTON ANTIPORTER NHAA-RELATED"/>
    <property type="match status" value="1"/>
</dbReference>
<comment type="subcellular location">
    <subcellularLocation>
        <location evidence="1">Cell inner membrane</location>
        <topology evidence="1">Multi-pass membrane protein</topology>
    </subcellularLocation>
    <subcellularLocation>
        <location evidence="6">Cell membrane</location>
        <topology evidence="6">Multi-pass membrane protein</topology>
    </subcellularLocation>
</comment>
<dbReference type="AlphaFoldDB" id="A0A3R9M866"/>
<comment type="caution">
    <text evidence="7">The sequence shown here is derived from an EMBL/GenBank/DDBJ whole genome shotgun (WGS) entry which is preliminary data.</text>
</comment>
<evidence type="ECO:0000256" key="1">
    <source>
        <dbReference type="ARBA" id="ARBA00004429"/>
    </source>
</evidence>
<keyword evidence="8" id="KW-1185">Reference proteome</keyword>
<sequence length="459" mass="49017">MPCATRSGGRRFTSLLLIPSLVRPLVRPLIRPFTEFFRREAASGIVLMLSAVLALLLANTSWGPARYFPAVWDQHLRLSANGLVLDHTLGEWINDGLMTIFFLIVGLEIKREVLDGELSSPQQAALPIAGAVGGMLVPALLFAVFNHAAPTAGGWGIPMATDIAFALAVLQLLGPRVPLGLKVFLTALAIVDDLGAVLVIAGFYTKELHLNYLYLALGTWGLLLAFNYLRVRSLWAYLPLGAVLWFFMLESGIHATLAGVLLAVAIPFRIALTRPELLRRVEERLALVRSDPPGPDVDARVLSEELEALYLQSSSPAQRLEQQLHSAVSFGIIPLFAFANTSLVIAPAAVRGLLSPLGLGILVGLVVGKPLGIGALSWLTVRLSWASLPPGVSWRHLWGAGVLGGIGFTMSIFVTLLALGEHSADTDVAKLAILLASLTAGGLGFALLRTAPTPPDQTA</sequence>
<dbReference type="InterPro" id="IPR023171">
    <property type="entry name" value="Na/H_antiporter_dom_sf"/>
</dbReference>
<keyword evidence="6" id="KW-0915">Sodium</keyword>
<dbReference type="GO" id="GO:0015385">
    <property type="term" value="F:sodium:proton antiporter activity"/>
    <property type="evidence" value="ECO:0007669"/>
    <property type="project" value="UniProtKB-UniRule"/>
</dbReference>
<keyword evidence="4 6" id="KW-1133">Transmembrane helix</keyword>
<dbReference type="GO" id="GO:0005886">
    <property type="term" value="C:plasma membrane"/>
    <property type="evidence" value="ECO:0007669"/>
    <property type="project" value="UniProtKB-SubCell"/>
</dbReference>